<proteinExistence type="predicted"/>
<dbReference type="RefSeq" id="WP_098640559.1">
    <property type="nucleotide sequence ID" value="NZ_NVCO01000039.1"/>
</dbReference>
<evidence type="ECO:0000313" key="3">
    <source>
        <dbReference type="EMBL" id="PFT45861.1"/>
    </source>
</evidence>
<feature type="domain" description="YoaR-like putative peptidoglycan binding" evidence="2">
    <location>
        <begin position="96"/>
        <end position="209"/>
    </location>
</feature>
<comment type="caution">
    <text evidence="3">The sequence shown here is derived from an EMBL/GenBank/DDBJ whole genome shotgun (WGS) entry which is preliminary data.</text>
</comment>
<keyword evidence="1" id="KW-0812">Transmembrane</keyword>
<dbReference type="InterPro" id="IPR007391">
    <property type="entry name" value="Vancomycin_resist_VanW"/>
</dbReference>
<protein>
    <recommendedName>
        <fullName evidence="2">YoaR-like putative peptidoglycan binding domain-containing protein</fullName>
    </recommendedName>
</protein>
<dbReference type="PANTHER" id="PTHR35788:SF1">
    <property type="entry name" value="EXPORTED PROTEIN"/>
    <property type="match status" value="1"/>
</dbReference>
<dbReference type="Pfam" id="PF12229">
    <property type="entry name" value="PG_binding_4"/>
    <property type="match status" value="1"/>
</dbReference>
<organism evidence="3 4">
    <name type="scientific">Bacillus thuringiensis</name>
    <dbReference type="NCBI Taxonomy" id="1428"/>
    <lineage>
        <taxon>Bacteria</taxon>
        <taxon>Bacillati</taxon>
        <taxon>Bacillota</taxon>
        <taxon>Bacilli</taxon>
        <taxon>Bacillales</taxon>
        <taxon>Bacillaceae</taxon>
        <taxon>Bacillus</taxon>
        <taxon>Bacillus cereus group</taxon>
    </lineage>
</organism>
<dbReference type="InterPro" id="IPR052913">
    <property type="entry name" value="Glycopeptide_resist_protein"/>
</dbReference>
<keyword evidence="1" id="KW-0472">Membrane</keyword>
<feature type="transmembrane region" description="Helical" evidence="1">
    <location>
        <begin position="20"/>
        <end position="40"/>
    </location>
</feature>
<dbReference type="Proteomes" id="UP000226106">
    <property type="component" value="Unassembled WGS sequence"/>
</dbReference>
<dbReference type="AlphaFoldDB" id="A0A9X7AMW0"/>
<dbReference type="Pfam" id="PF04294">
    <property type="entry name" value="VanW"/>
    <property type="match status" value="1"/>
</dbReference>
<sequence length="431" mass="49301">MPDKNNTLIIKKKIKRTKFLIFIFAILLIILISLKIIYYISSVNQLLNEVVLPNTQIETIDVGGLNRKQLENINQKQINSLMEQKITFILEKTKQTYTYQDLGIMYDSNYAIQKIFDQQVKNKWSGWFKQLSAKIGFRKINYKLEPKINDNKLQNLISNEFTKFQENPTNASIKMSDTNSGIYYIDEKVGKKVNITMLQKDIIEAIYKGTDSIVVKYTNIYPNISKRDLKKINIKKPMSEFKTDLTGRSENPRENIEKAANKLNDVIIPSNKEFSFNEIVGITDQAHGYKNAPVILNNKLIQAAGGGVCQLSSTLYNAVLLANLDIVSRINHSHQVSYVPAGLDATVADNGPDFKFKNNTDSPIYIKAILQNNQLIIRLFGNKSDDIVNIYTNTIEKTDFILKVNTYREVKNKDNTLKARELISTSTYKNK</sequence>
<evidence type="ECO:0000313" key="4">
    <source>
        <dbReference type="Proteomes" id="UP000226106"/>
    </source>
</evidence>
<reference evidence="3 4" key="1">
    <citation type="submission" date="2017-09" db="EMBL/GenBank/DDBJ databases">
        <title>Large-scale bioinformatics analysis of Bacillus genomes uncovers conserved roles of natural products in bacterial physiology.</title>
        <authorList>
            <consortium name="Agbiome Team Llc"/>
            <person name="Bleich R.M."/>
            <person name="Grubbs K.J."/>
            <person name="Santa Maria K.C."/>
            <person name="Allen S.E."/>
            <person name="Farag S."/>
            <person name="Shank E.A."/>
            <person name="Bowers A."/>
        </authorList>
    </citation>
    <scope>NUCLEOTIDE SEQUENCE [LARGE SCALE GENOMIC DNA]</scope>
    <source>
        <strain evidence="3 4">AFS065400</strain>
    </source>
</reference>
<name>A0A9X7AMW0_BACTU</name>
<keyword evidence="1" id="KW-1133">Transmembrane helix</keyword>
<evidence type="ECO:0000256" key="1">
    <source>
        <dbReference type="SAM" id="Phobius"/>
    </source>
</evidence>
<dbReference type="PANTHER" id="PTHR35788">
    <property type="entry name" value="EXPORTED PROTEIN-RELATED"/>
    <property type="match status" value="1"/>
</dbReference>
<dbReference type="EMBL" id="NVCO01000039">
    <property type="protein sequence ID" value="PFT45861.1"/>
    <property type="molecule type" value="Genomic_DNA"/>
</dbReference>
<evidence type="ECO:0000259" key="2">
    <source>
        <dbReference type="Pfam" id="PF12229"/>
    </source>
</evidence>
<accession>A0A9X7AMW0</accession>
<dbReference type="InterPro" id="IPR022029">
    <property type="entry name" value="YoaR-like_PG-bd"/>
</dbReference>
<gene>
    <name evidence="3" type="ORF">COK72_13815</name>
</gene>